<dbReference type="GO" id="GO:0016757">
    <property type="term" value="F:glycosyltransferase activity"/>
    <property type="evidence" value="ECO:0007669"/>
    <property type="project" value="UniProtKB-KW"/>
</dbReference>
<evidence type="ECO:0000313" key="5">
    <source>
        <dbReference type="EMBL" id="CAB4625255.1"/>
    </source>
</evidence>
<dbReference type="PANTHER" id="PTHR43179">
    <property type="entry name" value="RHAMNOSYLTRANSFERASE WBBL"/>
    <property type="match status" value="1"/>
</dbReference>
<dbReference type="PANTHER" id="PTHR43179:SF12">
    <property type="entry name" value="GALACTOFURANOSYLTRANSFERASE GLFT2"/>
    <property type="match status" value="1"/>
</dbReference>
<dbReference type="SUPFAM" id="SSF53448">
    <property type="entry name" value="Nucleotide-diphospho-sugar transferases"/>
    <property type="match status" value="1"/>
</dbReference>
<dbReference type="AlphaFoldDB" id="A0A6J6ILB0"/>
<dbReference type="EMBL" id="CAEZUP010000144">
    <property type="protein sequence ID" value="CAB4625255.1"/>
    <property type="molecule type" value="Genomic_DNA"/>
</dbReference>
<keyword evidence="3" id="KW-0808">Transferase</keyword>
<sequence>MLADGDDAVSTAARVRVVVLNFNGGVLTLKCLRHLRNLDWPAAQLEIVCVDNASTDGSVEAIRGEFPEVEIRQTGSNLGFPANNLAMSDLQGVDYVALLNNDAYVEPEWLSALAETMEGSPELGAVCSKLLLAPKFTDVVVDSPAFETGPGDTRVLGVMLRGVQVDGVDVWRDAHVGEGGWGREADWRGTFEWMGPHGVVRVPFEPGTTPKNATLFFDSPVPTTVTVDGGTGPMAVAVDSGRSFVTVGLSPKPYDVVNNVGSIVFEDGAGADRGWLARDDGSFDEPEDVFAWCGGSVLLRPAYLEDVGLLDERFFLYYEDTDLSWRGRARGWRYCTAPKSVARHVHAASSGEGSETFAYFVERNRLLMLVKNAPSDMAMNQIWRYLLSTLSYARRDIVRPVMRLKRPRLTIVRRRLGSFLGFLKLLPAMIGTRRRLRSTQLVPDAELAEWFVKR</sequence>
<evidence type="ECO:0000259" key="4">
    <source>
        <dbReference type="Pfam" id="PF00535"/>
    </source>
</evidence>
<proteinExistence type="inferred from homology"/>
<accession>A0A6J6ILB0</accession>
<keyword evidence="2" id="KW-0328">Glycosyltransferase</keyword>
<dbReference type="InterPro" id="IPR029044">
    <property type="entry name" value="Nucleotide-diphossugar_trans"/>
</dbReference>
<protein>
    <submittedName>
        <fullName evidence="5">Unannotated protein</fullName>
    </submittedName>
</protein>
<organism evidence="5">
    <name type="scientific">freshwater metagenome</name>
    <dbReference type="NCBI Taxonomy" id="449393"/>
    <lineage>
        <taxon>unclassified sequences</taxon>
        <taxon>metagenomes</taxon>
        <taxon>ecological metagenomes</taxon>
    </lineage>
</organism>
<dbReference type="Gene3D" id="3.90.550.10">
    <property type="entry name" value="Spore Coat Polysaccharide Biosynthesis Protein SpsA, Chain A"/>
    <property type="match status" value="2"/>
</dbReference>
<evidence type="ECO:0000256" key="3">
    <source>
        <dbReference type="ARBA" id="ARBA00022679"/>
    </source>
</evidence>
<evidence type="ECO:0000256" key="2">
    <source>
        <dbReference type="ARBA" id="ARBA00022676"/>
    </source>
</evidence>
<dbReference type="Pfam" id="PF00535">
    <property type="entry name" value="Glycos_transf_2"/>
    <property type="match status" value="1"/>
</dbReference>
<comment type="similarity">
    <text evidence="1">Belongs to the glycosyltransferase 2 family.</text>
</comment>
<gene>
    <name evidence="5" type="ORF">UFOPK1835_02103</name>
</gene>
<evidence type="ECO:0000256" key="1">
    <source>
        <dbReference type="ARBA" id="ARBA00006739"/>
    </source>
</evidence>
<dbReference type="InterPro" id="IPR001173">
    <property type="entry name" value="Glyco_trans_2-like"/>
</dbReference>
<name>A0A6J6ILB0_9ZZZZ</name>
<reference evidence="5" key="1">
    <citation type="submission" date="2020-05" db="EMBL/GenBank/DDBJ databases">
        <authorList>
            <person name="Chiriac C."/>
            <person name="Salcher M."/>
            <person name="Ghai R."/>
            <person name="Kavagutti S V."/>
        </authorList>
    </citation>
    <scope>NUCLEOTIDE SEQUENCE</scope>
</reference>
<feature type="domain" description="Glycosyltransferase 2-like" evidence="4">
    <location>
        <begin position="17"/>
        <end position="127"/>
    </location>
</feature>